<keyword evidence="4 8" id="KW-0479">Metal-binding</keyword>
<comment type="caution">
    <text evidence="10">The sequence shown here is derived from an EMBL/GenBank/DDBJ whole genome shotgun (WGS) entry which is preliminary data.</text>
</comment>
<keyword evidence="6 8" id="KW-0408">Iron</keyword>
<name>A0A5M9MTS6_9EURO</name>
<evidence type="ECO:0000256" key="7">
    <source>
        <dbReference type="ARBA" id="ARBA00023033"/>
    </source>
</evidence>
<dbReference type="GO" id="GO:0005506">
    <property type="term" value="F:iron ion binding"/>
    <property type="evidence" value="ECO:0007669"/>
    <property type="project" value="InterPro"/>
</dbReference>
<evidence type="ECO:0000256" key="9">
    <source>
        <dbReference type="RuleBase" id="RU000461"/>
    </source>
</evidence>
<comment type="similarity">
    <text evidence="2 9">Belongs to the cytochrome P450 family.</text>
</comment>
<sequence>MIYENCNIPVIVSPKLSTEQVAKSHLALRRSLLSDIDEVENMELIIQHIGPLTLITWAGCLILLHVWTGYLLGHPQEGAMLIELTQGPLVAKFTDAYAAYHSWKGSIHLDISRCHEKYGDFVRYGPNRILVNSAAGLKDIYGHGKNVRKSPAYRALIHRVPSTFTLVDKREHSWKRRILAQGFTTSTLRDLEPHILGKIDRFCKCMLEHGEGRPQQGGWSSPQNLSDWCSYLSFEIMASVVFGQKYDMLGSEEHRHLIKDIQKSNIRVSVLYNYITLRSLHLDRLLFPESMKGRRTFLHYINLFLTHSSARGQLSSGHSSNLFHLLKTFRDPESGRQFHAAELRAEAATLIAAGMETYVFRGSYRTKYIDADTCIMKPEGLETTSSAMAATFFYLSHFPVVQSTLAEEIRTTFDSVDSIHMGPQLKSCRYLDACIYESLRMSPPVSSPTWRQVENRGALIDGRFLEPGCDVGTSIYAIHHNPRIFQDHGTFDPSRWLEPDSRAIRAAFAPFSIGPRACVGRSLALAELAMVVASVVWRYDLRLADGSLGRVGEGGKELGRGRERVQEFQLYDHIAAATDGPYVEFRAREA</sequence>
<protein>
    <submittedName>
        <fullName evidence="10">Uncharacterized protein</fullName>
    </submittedName>
</protein>
<dbReference type="Proteomes" id="UP000324241">
    <property type="component" value="Unassembled WGS sequence"/>
</dbReference>
<accession>A0A5M9MTS6</accession>
<proteinExistence type="inferred from homology"/>
<gene>
    <name evidence="10" type="ORF">ATNIH1004_003882</name>
</gene>
<dbReference type="RefSeq" id="XP_033427360.1">
    <property type="nucleotide sequence ID" value="XM_033568554.1"/>
</dbReference>
<evidence type="ECO:0000313" key="11">
    <source>
        <dbReference type="Proteomes" id="UP000324241"/>
    </source>
</evidence>
<keyword evidence="7 9" id="KW-0503">Monooxygenase</keyword>
<evidence type="ECO:0000256" key="2">
    <source>
        <dbReference type="ARBA" id="ARBA00010617"/>
    </source>
</evidence>
<dbReference type="PROSITE" id="PS00086">
    <property type="entry name" value="CYTOCHROME_P450"/>
    <property type="match status" value="1"/>
</dbReference>
<dbReference type="PRINTS" id="PR00385">
    <property type="entry name" value="P450"/>
</dbReference>
<dbReference type="OrthoDB" id="1470350at2759"/>
<evidence type="ECO:0000256" key="8">
    <source>
        <dbReference type="PIRSR" id="PIRSR602401-1"/>
    </source>
</evidence>
<evidence type="ECO:0000313" key="10">
    <source>
        <dbReference type="EMBL" id="KAA8647999.1"/>
    </source>
</evidence>
<dbReference type="InterPro" id="IPR036396">
    <property type="entry name" value="Cyt_P450_sf"/>
</dbReference>
<dbReference type="GeneID" id="54326584"/>
<feature type="binding site" description="axial binding residue" evidence="8">
    <location>
        <position position="518"/>
    </location>
    <ligand>
        <name>heme</name>
        <dbReference type="ChEBI" id="CHEBI:30413"/>
    </ligand>
    <ligandPart>
        <name>Fe</name>
        <dbReference type="ChEBI" id="CHEBI:18248"/>
    </ligandPart>
</feature>
<dbReference type="AlphaFoldDB" id="A0A5M9MTS6"/>
<dbReference type="InterPro" id="IPR001128">
    <property type="entry name" value="Cyt_P450"/>
</dbReference>
<reference evidence="10 11" key="1">
    <citation type="submission" date="2019-08" db="EMBL/GenBank/DDBJ databases">
        <title>The genome sequence of a newly discovered highly antifungal drug resistant Aspergillus species, Aspergillus tanneri NIH 1004.</title>
        <authorList>
            <person name="Mounaud S."/>
            <person name="Singh I."/>
            <person name="Joardar V."/>
            <person name="Pakala S."/>
            <person name="Pakala S."/>
            <person name="Venepally P."/>
            <person name="Chung J.K."/>
            <person name="Losada L."/>
            <person name="Nierman W.C."/>
        </authorList>
    </citation>
    <scope>NUCLEOTIDE SEQUENCE [LARGE SCALE GENOMIC DNA]</scope>
    <source>
        <strain evidence="10 11">NIH1004</strain>
    </source>
</reference>
<dbReference type="InterPro" id="IPR050121">
    <property type="entry name" value="Cytochrome_P450_monoxygenase"/>
</dbReference>
<dbReference type="PANTHER" id="PTHR24305:SF237">
    <property type="entry name" value="CYTOCHROME P450 MONOOXYGENASE ATNE-RELATED"/>
    <property type="match status" value="1"/>
</dbReference>
<keyword evidence="5 9" id="KW-0560">Oxidoreductase</keyword>
<organism evidence="10 11">
    <name type="scientific">Aspergillus tanneri</name>
    <dbReference type="NCBI Taxonomy" id="1220188"/>
    <lineage>
        <taxon>Eukaryota</taxon>
        <taxon>Fungi</taxon>
        <taxon>Dikarya</taxon>
        <taxon>Ascomycota</taxon>
        <taxon>Pezizomycotina</taxon>
        <taxon>Eurotiomycetes</taxon>
        <taxon>Eurotiomycetidae</taxon>
        <taxon>Eurotiales</taxon>
        <taxon>Aspergillaceae</taxon>
        <taxon>Aspergillus</taxon>
        <taxon>Aspergillus subgen. Circumdati</taxon>
    </lineage>
</organism>
<evidence type="ECO:0000256" key="5">
    <source>
        <dbReference type="ARBA" id="ARBA00023002"/>
    </source>
</evidence>
<dbReference type="SUPFAM" id="SSF48264">
    <property type="entry name" value="Cytochrome P450"/>
    <property type="match status" value="1"/>
</dbReference>
<evidence type="ECO:0000256" key="6">
    <source>
        <dbReference type="ARBA" id="ARBA00023004"/>
    </source>
</evidence>
<evidence type="ECO:0000256" key="4">
    <source>
        <dbReference type="ARBA" id="ARBA00022723"/>
    </source>
</evidence>
<dbReference type="EMBL" id="QUQM01000003">
    <property type="protein sequence ID" value="KAA8647999.1"/>
    <property type="molecule type" value="Genomic_DNA"/>
</dbReference>
<dbReference type="Gene3D" id="1.10.630.10">
    <property type="entry name" value="Cytochrome P450"/>
    <property type="match status" value="1"/>
</dbReference>
<dbReference type="InterPro" id="IPR002401">
    <property type="entry name" value="Cyt_P450_E_grp-I"/>
</dbReference>
<evidence type="ECO:0000256" key="1">
    <source>
        <dbReference type="ARBA" id="ARBA00001971"/>
    </source>
</evidence>
<dbReference type="InterPro" id="IPR017972">
    <property type="entry name" value="Cyt_P450_CS"/>
</dbReference>
<evidence type="ECO:0000256" key="3">
    <source>
        <dbReference type="ARBA" id="ARBA00022617"/>
    </source>
</evidence>
<dbReference type="GO" id="GO:0020037">
    <property type="term" value="F:heme binding"/>
    <property type="evidence" value="ECO:0007669"/>
    <property type="project" value="InterPro"/>
</dbReference>
<dbReference type="PANTHER" id="PTHR24305">
    <property type="entry name" value="CYTOCHROME P450"/>
    <property type="match status" value="1"/>
</dbReference>
<keyword evidence="3 8" id="KW-0349">Heme</keyword>
<dbReference type="VEuPathDB" id="FungiDB:EYZ11_004222"/>
<dbReference type="GO" id="GO:0004497">
    <property type="term" value="F:monooxygenase activity"/>
    <property type="evidence" value="ECO:0007669"/>
    <property type="project" value="UniProtKB-KW"/>
</dbReference>
<comment type="cofactor">
    <cofactor evidence="1 8">
        <name>heme</name>
        <dbReference type="ChEBI" id="CHEBI:30413"/>
    </cofactor>
</comment>
<dbReference type="CDD" id="cd11061">
    <property type="entry name" value="CYP67-like"/>
    <property type="match status" value="1"/>
</dbReference>
<dbReference type="GO" id="GO:0016705">
    <property type="term" value="F:oxidoreductase activity, acting on paired donors, with incorporation or reduction of molecular oxygen"/>
    <property type="evidence" value="ECO:0007669"/>
    <property type="project" value="InterPro"/>
</dbReference>
<dbReference type="PRINTS" id="PR00463">
    <property type="entry name" value="EP450I"/>
</dbReference>
<dbReference type="Pfam" id="PF00067">
    <property type="entry name" value="p450"/>
    <property type="match status" value="2"/>
</dbReference>